<evidence type="ECO:0000259" key="6">
    <source>
        <dbReference type="Pfam" id="PF07980"/>
    </source>
</evidence>
<keyword evidence="5" id="KW-0998">Cell outer membrane</keyword>
<gene>
    <name evidence="8" type="ORF">DI598_18260</name>
</gene>
<dbReference type="InterPro" id="IPR011990">
    <property type="entry name" value="TPR-like_helical_dom_sf"/>
</dbReference>
<name>A0A2W5EJJ6_9SPHI</name>
<evidence type="ECO:0000313" key="8">
    <source>
        <dbReference type="EMBL" id="PZP41400.1"/>
    </source>
</evidence>
<dbReference type="AlphaFoldDB" id="A0A2W5EJJ6"/>
<evidence type="ECO:0000256" key="1">
    <source>
        <dbReference type="ARBA" id="ARBA00004442"/>
    </source>
</evidence>
<evidence type="ECO:0000256" key="4">
    <source>
        <dbReference type="ARBA" id="ARBA00023136"/>
    </source>
</evidence>
<dbReference type="SUPFAM" id="SSF48452">
    <property type="entry name" value="TPR-like"/>
    <property type="match status" value="1"/>
</dbReference>
<sequence>MIKRLNLTYTVVILCSIVYLTGCQKYLDAKSDKSLVTPSGLSDLQSILDYYLKINQTDPGAGLLSSDDYYLTQTDYDGIGNNYGKNIYTWNEQDLFPSGTNDWSRTFDNVYRANVVLDNISNIPTNAQNASQWNNVKGQALFLRTKAFFQALVIWTKNYDSTTAKNELGIPLRLNSDFDEVSKRSTLEDSYQRIILDCKEASALLPDISVHPLRGSKCAALGLLAKIYLSMGQFDSSFKYADECLNIKSSLMDYNGISTSVTYPMDKYNEEIIYASQISTAFSASNKQVDSLLYSYYDYNDLRKNLFYKSKGNGTYSFKGNYTKSISSFSGIATDDIYLIRSECNARLGKLEKSVEDLNKLLSKRWKTGTFVPYKNLSKESLLAVVLLERRKELAFRDSRWMDLKRLNKDGAGITLERHVNGRSYLLHPNDPRYAIAIPVDVINLSGMEQNPR</sequence>
<dbReference type="GO" id="GO:0009279">
    <property type="term" value="C:cell outer membrane"/>
    <property type="evidence" value="ECO:0007669"/>
    <property type="project" value="UniProtKB-SubCell"/>
</dbReference>
<evidence type="ECO:0000256" key="3">
    <source>
        <dbReference type="ARBA" id="ARBA00022729"/>
    </source>
</evidence>
<evidence type="ECO:0000313" key="9">
    <source>
        <dbReference type="Proteomes" id="UP000249645"/>
    </source>
</evidence>
<dbReference type="Pfam" id="PF14322">
    <property type="entry name" value="SusD-like_3"/>
    <property type="match status" value="1"/>
</dbReference>
<dbReference type="Proteomes" id="UP000249645">
    <property type="component" value="Unassembled WGS sequence"/>
</dbReference>
<reference evidence="8 9" key="1">
    <citation type="submission" date="2017-11" db="EMBL/GenBank/DDBJ databases">
        <title>Infants hospitalized years apart are colonized by the same room-sourced microbial strains.</title>
        <authorList>
            <person name="Brooks B."/>
            <person name="Olm M.R."/>
            <person name="Firek B.A."/>
            <person name="Baker R."/>
            <person name="Thomas B.C."/>
            <person name="Morowitz M.J."/>
            <person name="Banfield J.F."/>
        </authorList>
    </citation>
    <scope>NUCLEOTIDE SEQUENCE [LARGE SCALE GENOMIC DNA]</scope>
    <source>
        <strain evidence="8">S2_009_000_R2_76</strain>
    </source>
</reference>
<comment type="similarity">
    <text evidence="2">Belongs to the SusD family.</text>
</comment>
<dbReference type="Gene3D" id="1.25.40.390">
    <property type="match status" value="1"/>
</dbReference>
<proteinExistence type="inferred from homology"/>
<comment type="subcellular location">
    <subcellularLocation>
        <location evidence="1">Cell outer membrane</location>
    </subcellularLocation>
</comment>
<protein>
    <recommendedName>
        <fullName evidence="10">RagB/SusD family nutrient uptake outer membrane protein</fullName>
    </recommendedName>
</protein>
<feature type="domain" description="RagB/SusD" evidence="6">
    <location>
        <begin position="336"/>
        <end position="407"/>
    </location>
</feature>
<accession>A0A2W5EJJ6</accession>
<dbReference type="InterPro" id="IPR033985">
    <property type="entry name" value="SusD-like_N"/>
</dbReference>
<evidence type="ECO:0000256" key="5">
    <source>
        <dbReference type="ARBA" id="ARBA00023237"/>
    </source>
</evidence>
<evidence type="ECO:0008006" key="10">
    <source>
        <dbReference type="Google" id="ProtNLM"/>
    </source>
</evidence>
<dbReference type="Pfam" id="PF07980">
    <property type="entry name" value="SusD_RagB"/>
    <property type="match status" value="1"/>
</dbReference>
<dbReference type="InterPro" id="IPR012944">
    <property type="entry name" value="SusD_RagB_dom"/>
</dbReference>
<organism evidence="8 9">
    <name type="scientific">Pseudopedobacter saltans</name>
    <dbReference type="NCBI Taxonomy" id="151895"/>
    <lineage>
        <taxon>Bacteria</taxon>
        <taxon>Pseudomonadati</taxon>
        <taxon>Bacteroidota</taxon>
        <taxon>Sphingobacteriia</taxon>
        <taxon>Sphingobacteriales</taxon>
        <taxon>Sphingobacteriaceae</taxon>
        <taxon>Pseudopedobacter</taxon>
    </lineage>
</organism>
<evidence type="ECO:0000259" key="7">
    <source>
        <dbReference type="Pfam" id="PF14322"/>
    </source>
</evidence>
<keyword evidence="3" id="KW-0732">Signal</keyword>
<evidence type="ECO:0000256" key="2">
    <source>
        <dbReference type="ARBA" id="ARBA00006275"/>
    </source>
</evidence>
<feature type="domain" description="SusD-like N-terminal" evidence="7">
    <location>
        <begin position="25"/>
        <end position="229"/>
    </location>
</feature>
<keyword evidence="4" id="KW-0472">Membrane</keyword>
<comment type="caution">
    <text evidence="8">The sequence shown here is derived from an EMBL/GenBank/DDBJ whole genome shotgun (WGS) entry which is preliminary data.</text>
</comment>
<dbReference type="EMBL" id="QFOI01000521">
    <property type="protein sequence ID" value="PZP41400.1"/>
    <property type="molecule type" value="Genomic_DNA"/>
</dbReference>